<evidence type="ECO:0000313" key="3">
    <source>
        <dbReference type="Proteomes" id="UP000238811"/>
    </source>
</evidence>
<gene>
    <name evidence="2" type="ORF">CJ668_08635</name>
</gene>
<dbReference type="Proteomes" id="UP000238811">
    <property type="component" value="Unassembled WGS sequence"/>
</dbReference>
<dbReference type="AlphaFoldDB" id="A0A2S9TMI6"/>
<evidence type="ECO:0000313" key="2">
    <source>
        <dbReference type="EMBL" id="PRN00067.1"/>
    </source>
</evidence>
<dbReference type="SMART" id="SM00901">
    <property type="entry name" value="FRG"/>
    <property type="match status" value="1"/>
</dbReference>
<dbReference type="InterPro" id="IPR014966">
    <property type="entry name" value="FRG-dom"/>
</dbReference>
<comment type="caution">
    <text evidence="2">The sequence shown here is derived from an EMBL/GenBank/DDBJ whole genome shotgun (WGS) entry which is preliminary data.</text>
</comment>
<evidence type="ECO:0000259" key="1">
    <source>
        <dbReference type="SMART" id="SM00901"/>
    </source>
</evidence>
<feature type="domain" description="FRG" evidence="1">
    <location>
        <begin position="26"/>
        <end position="118"/>
    </location>
</feature>
<dbReference type="EMBL" id="NXGD01000009">
    <property type="protein sequence ID" value="PRN00067.1"/>
    <property type="molecule type" value="Genomic_DNA"/>
</dbReference>
<protein>
    <submittedName>
        <fullName evidence="2">FRG domain-containing protein</fullName>
    </submittedName>
</protein>
<proteinExistence type="predicted"/>
<reference evidence="2 3" key="1">
    <citation type="submission" date="2017-09" db="EMBL/GenBank/DDBJ databases">
        <title>Reassesment of A. cryaerophilus.</title>
        <authorList>
            <person name="Perez-Cataluna A."/>
            <person name="Collado L."/>
            <person name="Salgado O."/>
            <person name="Lefinanco V."/>
            <person name="Figueras M.J."/>
        </authorList>
    </citation>
    <scope>NUCLEOTIDE SEQUENCE [LARGE SCALE GENOMIC DNA]</scope>
    <source>
        <strain evidence="2 3">LMG 10229</strain>
    </source>
</reference>
<dbReference type="Pfam" id="PF08867">
    <property type="entry name" value="FRG"/>
    <property type="match status" value="1"/>
</dbReference>
<name>A0A2S9TMI6_9BACT</name>
<accession>A0A2S9TMI6</accession>
<sequence>MSSYKIKKIYTLAELIGELEKDYEDYGGSIWYRGQTKESHSLLPSYLRKEYSTEQTILSAFKQNATMLTNAQPNNSFDWMFLMQHYGIPTRLLDWSESPLVALYFALQKNDNNDAVLWALKPTELNKHCGIDEEKEEFFIPSFESKVIAGYSIESISDTPAKLNPSAVIATRNNPRIQAQMGVFTIHHKNKIPIEDIGDKSHILKYIIDKDSKVQILKQIELLGITKFQLFPELSSIESMMKKRGLIK</sequence>
<organism evidence="2 3">
    <name type="scientific">Aliarcobacter cryaerophilus</name>
    <dbReference type="NCBI Taxonomy" id="28198"/>
    <lineage>
        <taxon>Bacteria</taxon>
        <taxon>Pseudomonadati</taxon>
        <taxon>Campylobacterota</taxon>
        <taxon>Epsilonproteobacteria</taxon>
        <taxon>Campylobacterales</taxon>
        <taxon>Arcobacteraceae</taxon>
        <taxon>Aliarcobacter</taxon>
    </lineage>
</organism>